<comment type="similarity">
    <text evidence="1">Belongs to the glycosyl hydrolase 25 family.</text>
</comment>
<organism evidence="2">
    <name type="scientific">marine sediment metagenome</name>
    <dbReference type="NCBI Taxonomy" id="412755"/>
    <lineage>
        <taxon>unclassified sequences</taxon>
        <taxon>metagenomes</taxon>
        <taxon>ecological metagenomes</taxon>
    </lineage>
</organism>
<accession>A0A0F9FZ90</accession>
<dbReference type="GO" id="GO:0016998">
    <property type="term" value="P:cell wall macromolecule catabolic process"/>
    <property type="evidence" value="ECO:0007669"/>
    <property type="project" value="InterPro"/>
</dbReference>
<dbReference type="InterPro" id="IPR017853">
    <property type="entry name" value="GH"/>
</dbReference>
<protein>
    <submittedName>
        <fullName evidence="2">Uncharacterized protein</fullName>
    </submittedName>
</protein>
<dbReference type="GO" id="GO:0009253">
    <property type="term" value="P:peptidoglycan catabolic process"/>
    <property type="evidence" value="ECO:0007669"/>
    <property type="project" value="InterPro"/>
</dbReference>
<comment type="caution">
    <text evidence="2">The sequence shown here is derived from an EMBL/GenBank/DDBJ whole genome shotgun (WGS) entry which is preliminary data.</text>
</comment>
<dbReference type="GO" id="GO:0003796">
    <property type="term" value="F:lysozyme activity"/>
    <property type="evidence" value="ECO:0007669"/>
    <property type="project" value="InterPro"/>
</dbReference>
<feature type="non-terminal residue" evidence="2">
    <location>
        <position position="224"/>
    </location>
</feature>
<dbReference type="PROSITE" id="PS51904">
    <property type="entry name" value="GLYCOSYL_HYDROL_F25_2"/>
    <property type="match status" value="1"/>
</dbReference>
<proteinExistence type="inferred from homology"/>
<sequence length="224" mass="24998">MSETILVLDASEWQGKLNKQKFQYAYAMGVRLYIAQLFGSGPTGLGMNDYADEQLGFAKDVGMALAGYIWVPPDDTIKTQSLVKAGLDAAGKYVDDLRFVAPDLEGGRLHPTNPVGRLMNVCENLVLSNKNIVIYNRKNNWPVVMGAGVTEFSQWALWEARYYFKSGYKPATPPDIDWKWAKYGGWKQRAILQYAGTAPVNGWSADWNVVAVDRLGFDLFVDTP</sequence>
<dbReference type="AlphaFoldDB" id="A0A0F9FZ90"/>
<dbReference type="EMBL" id="LAZR01019658">
    <property type="protein sequence ID" value="KKL91729.1"/>
    <property type="molecule type" value="Genomic_DNA"/>
</dbReference>
<name>A0A0F9FZ90_9ZZZZ</name>
<gene>
    <name evidence="2" type="ORF">LCGC14_1891800</name>
</gene>
<dbReference type="SUPFAM" id="SSF51445">
    <property type="entry name" value="(Trans)glycosidases"/>
    <property type="match status" value="1"/>
</dbReference>
<dbReference type="InterPro" id="IPR002053">
    <property type="entry name" value="Glyco_hydro_25"/>
</dbReference>
<dbReference type="Gene3D" id="3.20.20.80">
    <property type="entry name" value="Glycosidases"/>
    <property type="match status" value="1"/>
</dbReference>
<reference evidence="2" key="1">
    <citation type="journal article" date="2015" name="Nature">
        <title>Complex archaea that bridge the gap between prokaryotes and eukaryotes.</title>
        <authorList>
            <person name="Spang A."/>
            <person name="Saw J.H."/>
            <person name="Jorgensen S.L."/>
            <person name="Zaremba-Niedzwiedzka K."/>
            <person name="Martijn J."/>
            <person name="Lind A.E."/>
            <person name="van Eijk R."/>
            <person name="Schleper C."/>
            <person name="Guy L."/>
            <person name="Ettema T.J."/>
        </authorList>
    </citation>
    <scope>NUCLEOTIDE SEQUENCE</scope>
</reference>
<evidence type="ECO:0000313" key="2">
    <source>
        <dbReference type="EMBL" id="KKL91729.1"/>
    </source>
</evidence>
<evidence type="ECO:0000256" key="1">
    <source>
        <dbReference type="ARBA" id="ARBA00010646"/>
    </source>
</evidence>